<gene>
    <name evidence="8" type="ORF">HGRIS_008283</name>
</gene>
<comment type="similarity">
    <text evidence="2">Belongs to the alkaline ceramidase family.</text>
</comment>
<evidence type="ECO:0000256" key="4">
    <source>
        <dbReference type="ARBA" id="ARBA00022801"/>
    </source>
</evidence>
<protein>
    <recommendedName>
        <fullName evidence="10">Alkaline phytoceramidase</fullName>
    </recommendedName>
</protein>
<comment type="subcellular location">
    <subcellularLocation>
        <location evidence="1">Membrane</location>
        <topology evidence="1">Multi-pass membrane protein</topology>
    </subcellularLocation>
</comment>
<evidence type="ECO:0000256" key="2">
    <source>
        <dbReference type="ARBA" id="ARBA00009780"/>
    </source>
</evidence>
<feature type="transmembrane region" description="Helical" evidence="7">
    <location>
        <begin position="125"/>
        <end position="143"/>
    </location>
</feature>
<keyword evidence="9" id="KW-1185">Reference proteome</keyword>
<accession>A0ABR3J7H4</accession>
<proteinExistence type="inferred from homology"/>
<name>A0ABR3J7H4_9AGAR</name>
<evidence type="ECO:0000256" key="3">
    <source>
        <dbReference type="ARBA" id="ARBA00022692"/>
    </source>
</evidence>
<feature type="transmembrane region" description="Helical" evidence="7">
    <location>
        <begin position="149"/>
        <end position="170"/>
    </location>
</feature>
<evidence type="ECO:0000256" key="7">
    <source>
        <dbReference type="SAM" id="Phobius"/>
    </source>
</evidence>
<keyword evidence="4" id="KW-0378">Hydrolase</keyword>
<keyword evidence="6 7" id="KW-0472">Membrane</keyword>
<reference evidence="9" key="1">
    <citation type="submission" date="2024-06" db="EMBL/GenBank/DDBJ databases">
        <title>Multi-omics analyses provide insights into the biosynthesis of the anticancer antibiotic pleurotin in Hohenbuehelia grisea.</title>
        <authorList>
            <person name="Weaver J.A."/>
            <person name="Alberti F."/>
        </authorList>
    </citation>
    <scope>NUCLEOTIDE SEQUENCE [LARGE SCALE GENOMIC DNA]</scope>
    <source>
        <strain evidence="9">T-177</strain>
    </source>
</reference>
<organism evidence="8 9">
    <name type="scientific">Hohenbuehelia grisea</name>
    <dbReference type="NCBI Taxonomy" id="104357"/>
    <lineage>
        <taxon>Eukaryota</taxon>
        <taxon>Fungi</taxon>
        <taxon>Dikarya</taxon>
        <taxon>Basidiomycota</taxon>
        <taxon>Agaricomycotina</taxon>
        <taxon>Agaricomycetes</taxon>
        <taxon>Agaricomycetidae</taxon>
        <taxon>Agaricales</taxon>
        <taxon>Pleurotineae</taxon>
        <taxon>Pleurotaceae</taxon>
        <taxon>Hohenbuehelia</taxon>
    </lineage>
</organism>
<evidence type="ECO:0000313" key="8">
    <source>
        <dbReference type="EMBL" id="KAL0951605.1"/>
    </source>
</evidence>
<evidence type="ECO:0000256" key="6">
    <source>
        <dbReference type="ARBA" id="ARBA00023136"/>
    </source>
</evidence>
<dbReference type="InterPro" id="IPR008901">
    <property type="entry name" value="ACER"/>
</dbReference>
<dbReference type="EMBL" id="JASNQZ010000011">
    <property type="protein sequence ID" value="KAL0951605.1"/>
    <property type="molecule type" value="Genomic_DNA"/>
</dbReference>
<evidence type="ECO:0000313" key="9">
    <source>
        <dbReference type="Proteomes" id="UP001556367"/>
    </source>
</evidence>
<sequence length="284" mass="32553">MGVQTTEQWPQGLWGPVTATLDWCEANYQFSYYIAEWANSFSNISTMALASLGAWTSWRHSLPLRYVIGGIGVWLVGLGSFAFHATLLYEAQLADELPMIYVASHSLFLLFDDRPGFDTKNRRSIFLIAALVLFDILFTYSYYLYRNPVYHQAVFASVVLLVTIRVTIIIRSSDNTARIPSDKKAVISRLFSLGVFTFASGFLIWNLDNIFCVTITKWKKAVDWPLAFLLEGHSWWHILTGLGTYLKFVGIQYLTLCIKDDHRKYDVGRKFGLPFVKRLEIKQD</sequence>
<dbReference type="PANTHER" id="PTHR46187">
    <property type="entry name" value="ALKALINE CERAMIDASE 3"/>
    <property type="match status" value="1"/>
</dbReference>
<evidence type="ECO:0008006" key="10">
    <source>
        <dbReference type="Google" id="ProtNLM"/>
    </source>
</evidence>
<dbReference type="Proteomes" id="UP001556367">
    <property type="component" value="Unassembled WGS sequence"/>
</dbReference>
<keyword evidence="3 7" id="KW-0812">Transmembrane</keyword>
<comment type="caution">
    <text evidence="8">The sequence shown here is derived from an EMBL/GenBank/DDBJ whole genome shotgun (WGS) entry which is preliminary data.</text>
</comment>
<keyword evidence="5 7" id="KW-1133">Transmembrane helix</keyword>
<feature type="transmembrane region" description="Helical" evidence="7">
    <location>
        <begin position="66"/>
        <end position="85"/>
    </location>
</feature>
<dbReference type="Pfam" id="PF05875">
    <property type="entry name" value="Ceramidase"/>
    <property type="match status" value="1"/>
</dbReference>
<feature type="transmembrane region" description="Helical" evidence="7">
    <location>
        <begin position="190"/>
        <end position="216"/>
    </location>
</feature>
<evidence type="ECO:0000256" key="1">
    <source>
        <dbReference type="ARBA" id="ARBA00004141"/>
    </source>
</evidence>
<evidence type="ECO:0000256" key="5">
    <source>
        <dbReference type="ARBA" id="ARBA00022989"/>
    </source>
</evidence>
<dbReference type="PANTHER" id="PTHR46187:SF3">
    <property type="entry name" value="ALKALINE CERAMIDASE 3"/>
    <property type="match status" value="1"/>
</dbReference>